<feature type="chain" id="PRO_5042810263" evidence="1">
    <location>
        <begin position="24"/>
        <end position="159"/>
    </location>
</feature>
<keyword evidence="1" id="KW-0732">Signal</keyword>
<accession>A0AAN6UIR1</accession>
<protein>
    <submittedName>
        <fullName evidence="2">Uncharacterized protein</fullName>
    </submittedName>
</protein>
<comment type="caution">
    <text evidence="2">The sequence shown here is derived from an EMBL/GenBank/DDBJ whole genome shotgun (WGS) entry which is preliminary data.</text>
</comment>
<dbReference type="Proteomes" id="UP001304895">
    <property type="component" value="Unassembled WGS sequence"/>
</dbReference>
<evidence type="ECO:0000256" key="1">
    <source>
        <dbReference type="SAM" id="SignalP"/>
    </source>
</evidence>
<sequence>MSSPSCLVAVCCIATYLVNCGLGSSFGDRAHACSPSCPKLVFPNEAKCLPLADGMVYVSAGNGVVTLVADSSERLVSGGKSQNDCDCLEHRTIPNIQAALIADTNAGCIITPMNTHLRHAVRNRKTVWSLTWLDSRAGRHSRLSVHQRQWQKCGVAWVS</sequence>
<evidence type="ECO:0000313" key="2">
    <source>
        <dbReference type="EMBL" id="KAK4133742.1"/>
    </source>
</evidence>
<name>A0AAN6UIR1_9PEZI</name>
<keyword evidence="3" id="KW-1185">Reference proteome</keyword>
<gene>
    <name evidence="2" type="ORF">BT67DRAFT_42361</name>
</gene>
<organism evidence="2 3">
    <name type="scientific">Trichocladium antarcticum</name>
    <dbReference type="NCBI Taxonomy" id="1450529"/>
    <lineage>
        <taxon>Eukaryota</taxon>
        <taxon>Fungi</taxon>
        <taxon>Dikarya</taxon>
        <taxon>Ascomycota</taxon>
        <taxon>Pezizomycotina</taxon>
        <taxon>Sordariomycetes</taxon>
        <taxon>Sordariomycetidae</taxon>
        <taxon>Sordariales</taxon>
        <taxon>Chaetomiaceae</taxon>
        <taxon>Trichocladium</taxon>
    </lineage>
</organism>
<evidence type="ECO:0000313" key="3">
    <source>
        <dbReference type="Proteomes" id="UP001304895"/>
    </source>
</evidence>
<dbReference type="AlphaFoldDB" id="A0AAN6UIR1"/>
<reference evidence="2" key="2">
    <citation type="submission" date="2023-05" db="EMBL/GenBank/DDBJ databases">
        <authorList>
            <consortium name="Lawrence Berkeley National Laboratory"/>
            <person name="Steindorff A."/>
            <person name="Hensen N."/>
            <person name="Bonometti L."/>
            <person name="Westerberg I."/>
            <person name="Brannstrom I.O."/>
            <person name="Guillou S."/>
            <person name="Cros-Aarteil S."/>
            <person name="Calhoun S."/>
            <person name="Haridas S."/>
            <person name="Kuo A."/>
            <person name="Mondo S."/>
            <person name="Pangilinan J."/>
            <person name="Riley R."/>
            <person name="Labutti K."/>
            <person name="Andreopoulos B."/>
            <person name="Lipzen A."/>
            <person name="Chen C."/>
            <person name="Yanf M."/>
            <person name="Daum C."/>
            <person name="Ng V."/>
            <person name="Clum A."/>
            <person name="Ohm R."/>
            <person name="Martin F."/>
            <person name="Silar P."/>
            <person name="Natvig D."/>
            <person name="Lalanne C."/>
            <person name="Gautier V."/>
            <person name="Ament-Velasquez S.L."/>
            <person name="Kruys A."/>
            <person name="Hutchinson M.I."/>
            <person name="Powell A.J."/>
            <person name="Barry K."/>
            <person name="Miller A.N."/>
            <person name="Grigoriev I.V."/>
            <person name="Debuchy R."/>
            <person name="Gladieux P."/>
            <person name="Thoren M.H."/>
            <person name="Johannesson H."/>
        </authorList>
    </citation>
    <scope>NUCLEOTIDE SEQUENCE</scope>
    <source>
        <strain evidence="2">CBS 123565</strain>
    </source>
</reference>
<proteinExistence type="predicted"/>
<reference evidence="2" key="1">
    <citation type="journal article" date="2023" name="Mol. Phylogenet. Evol.">
        <title>Genome-scale phylogeny and comparative genomics of the fungal order Sordariales.</title>
        <authorList>
            <person name="Hensen N."/>
            <person name="Bonometti L."/>
            <person name="Westerberg I."/>
            <person name="Brannstrom I.O."/>
            <person name="Guillou S."/>
            <person name="Cros-Aarteil S."/>
            <person name="Calhoun S."/>
            <person name="Haridas S."/>
            <person name="Kuo A."/>
            <person name="Mondo S."/>
            <person name="Pangilinan J."/>
            <person name="Riley R."/>
            <person name="LaButti K."/>
            <person name="Andreopoulos B."/>
            <person name="Lipzen A."/>
            <person name="Chen C."/>
            <person name="Yan M."/>
            <person name="Daum C."/>
            <person name="Ng V."/>
            <person name="Clum A."/>
            <person name="Steindorff A."/>
            <person name="Ohm R.A."/>
            <person name="Martin F."/>
            <person name="Silar P."/>
            <person name="Natvig D.O."/>
            <person name="Lalanne C."/>
            <person name="Gautier V."/>
            <person name="Ament-Velasquez S.L."/>
            <person name="Kruys A."/>
            <person name="Hutchinson M.I."/>
            <person name="Powell A.J."/>
            <person name="Barry K."/>
            <person name="Miller A.N."/>
            <person name="Grigoriev I.V."/>
            <person name="Debuchy R."/>
            <person name="Gladieux P."/>
            <person name="Hiltunen Thoren M."/>
            <person name="Johannesson H."/>
        </authorList>
    </citation>
    <scope>NUCLEOTIDE SEQUENCE</scope>
    <source>
        <strain evidence="2">CBS 123565</strain>
    </source>
</reference>
<dbReference type="EMBL" id="MU853411">
    <property type="protein sequence ID" value="KAK4133742.1"/>
    <property type="molecule type" value="Genomic_DNA"/>
</dbReference>
<feature type="signal peptide" evidence="1">
    <location>
        <begin position="1"/>
        <end position="23"/>
    </location>
</feature>